<evidence type="ECO:0000313" key="2">
    <source>
        <dbReference type="EMBL" id="ATZ80697.1"/>
    </source>
</evidence>
<keyword evidence="1" id="KW-1133">Transmembrane helix</keyword>
<keyword evidence="3" id="KW-1185">Reference proteome</keyword>
<evidence type="ECO:0000256" key="1">
    <source>
        <dbReference type="SAM" id="Phobius"/>
    </source>
</evidence>
<name>A0A2H4UV08_9VIRU</name>
<reference evidence="2" key="1">
    <citation type="journal article" date="2017" name="Elife">
        <title>The kinetoplastid-infecting Bodo saltans virus (BsV), a window into the most abundant giant viruses in the sea.</title>
        <authorList>
            <person name="Deeg C.M."/>
            <person name="Chow C.-E.T."/>
            <person name="Suttle C.A."/>
        </authorList>
    </citation>
    <scope>NUCLEOTIDE SEQUENCE</scope>
    <source>
        <strain evidence="2">NG1</strain>
    </source>
</reference>
<keyword evidence="1" id="KW-0472">Membrane</keyword>
<gene>
    <name evidence="2" type="ORF">BMW23_0651</name>
</gene>
<accession>A0A2H4UV08</accession>
<sequence length="35" mass="4279">MTSYYIILNIHLTILFILCKYFILKLDKLQNKIFT</sequence>
<keyword evidence="1" id="KW-0812">Transmembrane</keyword>
<organism evidence="2">
    <name type="scientific">Bodo saltans virus</name>
    <dbReference type="NCBI Taxonomy" id="2024608"/>
    <lineage>
        <taxon>Viruses</taxon>
        <taxon>Varidnaviria</taxon>
        <taxon>Bamfordvirae</taxon>
        <taxon>Nucleocytoviricota</taxon>
        <taxon>Megaviricetes</taxon>
        <taxon>Imitervirales</taxon>
        <taxon>Mimiviridae</taxon>
        <taxon>Klosneuvirinae</taxon>
        <taxon>Theiavirus</taxon>
        <taxon>Theiavirus salishense</taxon>
    </lineage>
</organism>
<protein>
    <submittedName>
        <fullName evidence="2">Uncharacterized protein</fullName>
    </submittedName>
</protein>
<feature type="transmembrane region" description="Helical" evidence="1">
    <location>
        <begin position="6"/>
        <end position="24"/>
    </location>
</feature>
<proteinExistence type="predicted"/>
<evidence type="ECO:0000313" key="3">
    <source>
        <dbReference type="Proteomes" id="UP000240325"/>
    </source>
</evidence>
<dbReference type="Proteomes" id="UP000240325">
    <property type="component" value="Segment"/>
</dbReference>
<dbReference type="EMBL" id="MF782455">
    <property type="protein sequence ID" value="ATZ80697.1"/>
    <property type="molecule type" value="Genomic_DNA"/>
</dbReference>